<sequence>MSIDDTDVLARLRAGADTVEEHRFDAHEVLAGSRRALRRRRSWQAVGACTTAAAVALSLALTGPVPVPGLGDVTLPGSEQVRELLGITEVSGCDVPERAVRRTPDPEVPSGSRPGVTYDLTDARPMSPCFDIRIDDVLAGDRNPENVNEFGAFWQARNFGISDGYLLGYQVFGTDGLQGELTSTGHTRVMGLTAQGRRAAWYEVAGETPEELMDSPYTLRTTTPAMGDTRTLAEIPRRDTDYPTMTAGRIAWRHGTIASVTRADGSGQPEVLARQATAVGSDADELVVATLGRDADGHSTTTFTSYGDGGSVATLLTVRNPDDDAPVSFVDITDDVLVYVHGSDAVTLTVVPRVDGGVSPDEDETITVRLTDSQVSGLSAAGDAVVWSTGPVAYLLRDTAPSRAAGPDLIRVGQGGPQVLVLIGLAGDRISWNTPGGSEAEVKVMVGTLLESGRPAGTTTRTEQAEPGQPGRAVRHTAAPIVTVPEDAVFRTYD</sequence>
<keyword evidence="2" id="KW-1133">Transmembrane helix</keyword>
<feature type="region of interest" description="Disordered" evidence="1">
    <location>
        <begin position="99"/>
        <end position="120"/>
    </location>
</feature>
<keyword evidence="4" id="KW-1185">Reference proteome</keyword>
<dbReference type="EMBL" id="JAVDYE010000001">
    <property type="protein sequence ID" value="MDR7383259.1"/>
    <property type="molecule type" value="Genomic_DNA"/>
</dbReference>
<gene>
    <name evidence="3" type="ORF">J2S48_002774</name>
</gene>
<protein>
    <submittedName>
        <fullName evidence="3">Uncharacterized protein</fullName>
    </submittedName>
</protein>
<proteinExistence type="predicted"/>
<evidence type="ECO:0000313" key="4">
    <source>
        <dbReference type="Proteomes" id="UP001183585"/>
    </source>
</evidence>
<feature type="transmembrane region" description="Helical" evidence="2">
    <location>
        <begin position="43"/>
        <end position="61"/>
    </location>
</feature>
<evidence type="ECO:0000256" key="2">
    <source>
        <dbReference type="SAM" id="Phobius"/>
    </source>
</evidence>
<evidence type="ECO:0000313" key="3">
    <source>
        <dbReference type="EMBL" id="MDR7383259.1"/>
    </source>
</evidence>
<name>A0ABU2CPL3_9MICO</name>
<evidence type="ECO:0000256" key="1">
    <source>
        <dbReference type="SAM" id="MobiDB-lite"/>
    </source>
</evidence>
<dbReference type="Proteomes" id="UP001183585">
    <property type="component" value="Unassembled WGS sequence"/>
</dbReference>
<feature type="region of interest" description="Disordered" evidence="1">
    <location>
        <begin position="452"/>
        <end position="478"/>
    </location>
</feature>
<organism evidence="3 4">
    <name type="scientific">Promicromonospora iranensis</name>
    <dbReference type="NCBI Taxonomy" id="1105144"/>
    <lineage>
        <taxon>Bacteria</taxon>
        <taxon>Bacillati</taxon>
        <taxon>Actinomycetota</taxon>
        <taxon>Actinomycetes</taxon>
        <taxon>Micrococcales</taxon>
        <taxon>Promicromonosporaceae</taxon>
        <taxon>Promicromonospora</taxon>
    </lineage>
</organism>
<keyword evidence="2" id="KW-0472">Membrane</keyword>
<dbReference type="RefSeq" id="WP_274994709.1">
    <property type="nucleotide sequence ID" value="NZ_JAJQQP010000007.1"/>
</dbReference>
<accession>A0ABU2CPL3</accession>
<comment type="caution">
    <text evidence="3">The sequence shown here is derived from an EMBL/GenBank/DDBJ whole genome shotgun (WGS) entry which is preliminary data.</text>
</comment>
<keyword evidence="2" id="KW-0812">Transmembrane</keyword>
<reference evidence="3 4" key="1">
    <citation type="submission" date="2023-07" db="EMBL/GenBank/DDBJ databases">
        <title>Sequencing the genomes of 1000 actinobacteria strains.</title>
        <authorList>
            <person name="Klenk H.-P."/>
        </authorList>
    </citation>
    <scope>NUCLEOTIDE SEQUENCE [LARGE SCALE GENOMIC DNA]</scope>
    <source>
        <strain evidence="3 4">DSM 45554</strain>
    </source>
</reference>